<dbReference type="PANTHER" id="PTHR41317">
    <property type="entry name" value="PD-(D_E)XK NUCLEASE FAMILY TRANSPOSASE"/>
    <property type="match status" value="1"/>
</dbReference>
<dbReference type="AlphaFoldDB" id="A0AAU8LUD2"/>
<proteinExistence type="predicted"/>
<dbReference type="KEGG" id="eaj:Q3M24_21860"/>
<name>A0AAU8LUD2_9BACT</name>
<evidence type="ECO:0000313" key="1">
    <source>
        <dbReference type="EMBL" id="XCN72892.1"/>
    </source>
</evidence>
<accession>A0AAU8LUD2</accession>
<organism evidence="1">
    <name type="scientific">Candidatus Electrothrix aestuarii</name>
    <dbReference type="NCBI Taxonomy" id="3062594"/>
    <lineage>
        <taxon>Bacteria</taxon>
        <taxon>Pseudomonadati</taxon>
        <taxon>Thermodesulfobacteriota</taxon>
        <taxon>Desulfobulbia</taxon>
        <taxon>Desulfobulbales</taxon>
        <taxon>Desulfobulbaceae</taxon>
        <taxon>Candidatus Electrothrix</taxon>
    </lineage>
</organism>
<dbReference type="Pfam" id="PF12784">
    <property type="entry name" value="PDDEXK_2"/>
    <property type="match status" value="1"/>
</dbReference>
<protein>
    <submittedName>
        <fullName evidence="1">PD-(D/E)XK nuclease family transposase</fullName>
    </submittedName>
</protein>
<gene>
    <name evidence="1" type="ORF">Q3M24_21860</name>
</gene>
<sequence>METGGRYINLFTEYGFKKIFGDHANKKLLLNFLNGLLREEQGEIQDLHYLKTEQLALFRKDTVDLCCENEKGEEFIVGLRKSKYNFFSGRAHYCSSLPIWEQERRKKWDFGLKAVYTVAILNFAFDEDKDCPKQYRYDVKLSSIESSRAGYEKLTFIYLEMPKFTKGLDELETRLDKWLYVIANLHRLDSIPEELQDKIFGQLFEAAEIALFTKEELLAYEKGLNYSRNMRRSLDTEFAEGWDKGLQNQQIDVALEMLGEGEALDKIASFSGLELAVVKALEHKKRQ</sequence>
<reference evidence="1" key="1">
    <citation type="journal article" date="2024" name="Syst. Appl. Microbiol.">
        <title>First single-strain enrichments of Electrothrix cable bacteria, description of E. aestuarii sp. nov. and E. rattekaaiensis sp. nov., and proposal of a cable bacteria taxonomy following the rules of the SeqCode.</title>
        <authorList>
            <person name="Plum-Jensen L.E."/>
            <person name="Schramm A."/>
            <person name="Marshall I.P.G."/>
        </authorList>
    </citation>
    <scope>NUCLEOTIDE SEQUENCE</scope>
    <source>
        <strain evidence="1">Rat1</strain>
    </source>
</reference>
<reference evidence="1" key="2">
    <citation type="submission" date="2024-06" db="EMBL/GenBank/DDBJ databases">
        <authorList>
            <person name="Plum-Jensen L.E."/>
            <person name="Schramm A."/>
            <person name="Marshall I.P.G."/>
        </authorList>
    </citation>
    <scope>NUCLEOTIDE SEQUENCE</scope>
    <source>
        <strain evidence="1">Rat1</strain>
    </source>
</reference>
<dbReference type="PANTHER" id="PTHR41317:SF1">
    <property type="entry name" value="PD-(D_E)XK NUCLEASE FAMILY TRANSPOSASE"/>
    <property type="match status" value="1"/>
</dbReference>
<dbReference type="EMBL" id="CP159373">
    <property type="protein sequence ID" value="XCN72892.1"/>
    <property type="molecule type" value="Genomic_DNA"/>
</dbReference>